<dbReference type="PANTHER" id="PTHR47463:SF2">
    <property type="entry name" value="F-BOX PROTEIN SKIP16"/>
    <property type="match status" value="1"/>
</dbReference>
<gene>
    <name evidence="2" type="ORF">PVAP13_8KG171000</name>
</gene>
<sequence>MPSPAKRRPTLRHAHATPSALENLPPVALATVIARAGPRGAASLACASKTLHAAASSEKRWRRFCTDDIGIDAPVDPEGRVLPSFKIITICHKMLLLWLEEHLRKLQSGLVKVQISNFRRDARHISLYPETPPTCSTAVTHGIKVRASAVFVPEDSSVHGDPCKYVYYYFIRVSLPDACIVDGKCYSSSQFQSCSLIIRTGNDVFHDDTEYSGLLVKDAPDEFKYGNYILVSKLPATMEGSLIFIPLRHHQPDDNQFSVKIAPFPLQLPEYVF</sequence>
<reference evidence="2" key="1">
    <citation type="submission" date="2020-05" db="EMBL/GenBank/DDBJ databases">
        <title>WGS assembly of Panicum virgatum.</title>
        <authorList>
            <person name="Lovell J.T."/>
            <person name="Jenkins J."/>
            <person name="Shu S."/>
            <person name="Juenger T.E."/>
            <person name="Schmutz J."/>
        </authorList>
    </citation>
    <scope>NUCLEOTIDE SEQUENCE</scope>
    <source>
        <strain evidence="2">AP13</strain>
    </source>
</reference>
<accession>A0A8T0PH65</accession>
<dbReference type="EMBL" id="CM029051">
    <property type="protein sequence ID" value="KAG2561657.1"/>
    <property type="molecule type" value="Genomic_DNA"/>
</dbReference>
<dbReference type="OrthoDB" id="2305498at2759"/>
<comment type="caution">
    <text evidence="2">The sequence shown here is derived from an EMBL/GenBank/DDBJ whole genome shotgun (WGS) entry which is preliminary data.</text>
</comment>
<organism evidence="2 3">
    <name type="scientific">Panicum virgatum</name>
    <name type="common">Blackwell switchgrass</name>
    <dbReference type="NCBI Taxonomy" id="38727"/>
    <lineage>
        <taxon>Eukaryota</taxon>
        <taxon>Viridiplantae</taxon>
        <taxon>Streptophyta</taxon>
        <taxon>Embryophyta</taxon>
        <taxon>Tracheophyta</taxon>
        <taxon>Spermatophyta</taxon>
        <taxon>Magnoliopsida</taxon>
        <taxon>Liliopsida</taxon>
        <taxon>Poales</taxon>
        <taxon>Poaceae</taxon>
        <taxon>PACMAD clade</taxon>
        <taxon>Panicoideae</taxon>
        <taxon>Panicodae</taxon>
        <taxon>Paniceae</taxon>
        <taxon>Panicinae</taxon>
        <taxon>Panicum</taxon>
        <taxon>Panicum sect. Hiantes</taxon>
    </lineage>
</organism>
<evidence type="ECO:0000313" key="2">
    <source>
        <dbReference type="EMBL" id="KAG2561657.1"/>
    </source>
</evidence>
<protein>
    <recommendedName>
        <fullName evidence="1">ApaG domain-containing protein</fullName>
    </recommendedName>
</protein>
<dbReference type="PROSITE" id="PS51087">
    <property type="entry name" value="APAG"/>
    <property type="match status" value="1"/>
</dbReference>
<proteinExistence type="predicted"/>
<feature type="domain" description="ApaG" evidence="1">
    <location>
        <begin position="137"/>
        <end position="273"/>
    </location>
</feature>
<dbReference type="PANTHER" id="PTHR47463">
    <property type="entry name" value="F-BOX PROTEIN SKIP16"/>
    <property type="match status" value="1"/>
</dbReference>
<dbReference type="Proteomes" id="UP000823388">
    <property type="component" value="Chromosome 8K"/>
</dbReference>
<dbReference type="SUPFAM" id="SSF110069">
    <property type="entry name" value="ApaG-like"/>
    <property type="match status" value="1"/>
</dbReference>
<dbReference type="AlphaFoldDB" id="A0A8T0PH65"/>
<keyword evidence="3" id="KW-1185">Reference proteome</keyword>
<dbReference type="InterPro" id="IPR036047">
    <property type="entry name" value="F-box-like_dom_sf"/>
</dbReference>
<dbReference type="SUPFAM" id="SSF81383">
    <property type="entry name" value="F-box domain"/>
    <property type="match status" value="1"/>
</dbReference>
<name>A0A8T0PH65_PANVG</name>
<dbReference type="InterPro" id="IPR036767">
    <property type="entry name" value="ApaG_sf"/>
</dbReference>
<dbReference type="Gene3D" id="2.60.40.1470">
    <property type="entry name" value="ApaG domain"/>
    <property type="match status" value="1"/>
</dbReference>
<evidence type="ECO:0000313" key="3">
    <source>
        <dbReference type="Proteomes" id="UP000823388"/>
    </source>
</evidence>
<dbReference type="InterPro" id="IPR007474">
    <property type="entry name" value="ApaG_domain"/>
</dbReference>
<evidence type="ECO:0000259" key="1">
    <source>
        <dbReference type="PROSITE" id="PS51087"/>
    </source>
</evidence>